<evidence type="ECO:0000256" key="1">
    <source>
        <dbReference type="SAM" id="MobiDB-lite"/>
    </source>
</evidence>
<keyword evidence="2" id="KW-0472">Membrane</keyword>
<dbReference type="RefSeq" id="WP_127198839.1">
    <property type="nucleotide sequence ID" value="NZ_RZNX01000002.1"/>
</dbReference>
<protein>
    <recommendedName>
        <fullName evidence="5">Spore coat protein</fullName>
    </recommendedName>
</protein>
<feature type="compositionally biased region" description="Polar residues" evidence="1">
    <location>
        <begin position="74"/>
        <end position="95"/>
    </location>
</feature>
<feature type="compositionally biased region" description="Low complexity" evidence="1">
    <location>
        <begin position="148"/>
        <end position="160"/>
    </location>
</feature>
<dbReference type="Proteomes" id="UP000272464">
    <property type="component" value="Unassembled WGS sequence"/>
</dbReference>
<dbReference type="EMBL" id="RZNX01000002">
    <property type="protein sequence ID" value="RUT33726.1"/>
    <property type="molecule type" value="Genomic_DNA"/>
</dbReference>
<accession>A0A433XI36</accession>
<feature type="compositionally biased region" description="Low complexity" evidence="1">
    <location>
        <begin position="96"/>
        <end position="109"/>
    </location>
</feature>
<keyword evidence="4" id="KW-1185">Reference proteome</keyword>
<name>A0A433XI36_9BACL</name>
<sequence length="241" mass="25218">MKWVTRIALIVLGTVLISGVTMLTTGYVVNAYVQSLLTSLNIKWEGQPSGFGGLLQGAVGLGSGTKTDKTTGSPGQKSGNTNDNKALGENNSGVDSSNSSSPSSSASAAEGADHTSKGSSYNDENQSDNPTDTKDTGDVPDNALPVMGSQSGEASTSSSGAKEDIVVTPDDLAAKKKELPDKDKEDIFQILMAKLPQSEMQSITASLEDGLTEAEMIQIQQIMSKYLDKSEYAKVMKVLGK</sequence>
<keyword evidence="2" id="KW-1133">Transmembrane helix</keyword>
<gene>
    <name evidence="3" type="ORF">EJP77_08825</name>
</gene>
<reference evidence="3 4" key="1">
    <citation type="submission" date="2018-12" db="EMBL/GenBank/DDBJ databases">
        <authorList>
            <person name="Sun L."/>
            <person name="Chen Z."/>
        </authorList>
    </citation>
    <scope>NUCLEOTIDE SEQUENCE [LARGE SCALE GENOMIC DNA]</scope>
    <source>
        <strain evidence="3 4">3-5-3</strain>
    </source>
</reference>
<proteinExistence type="predicted"/>
<comment type="caution">
    <text evidence="3">The sequence shown here is derived from an EMBL/GenBank/DDBJ whole genome shotgun (WGS) entry which is preliminary data.</text>
</comment>
<dbReference type="OrthoDB" id="2662662at2"/>
<feature type="transmembrane region" description="Helical" evidence="2">
    <location>
        <begin position="7"/>
        <end position="29"/>
    </location>
</feature>
<evidence type="ECO:0008006" key="5">
    <source>
        <dbReference type="Google" id="ProtNLM"/>
    </source>
</evidence>
<evidence type="ECO:0000313" key="3">
    <source>
        <dbReference type="EMBL" id="RUT33726.1"/>
    </source>
</evidence>
<evidence type="ECO:0000256" key="2">
    <source>
        <dbReference type="SAM" id="Phobius"/>
    </source>
</evidence>
<organism evidence="3 4">
    <name type="scientific">Paenibacillus zeisoli</name>
    <dbReference type="NCBI Taxonomy" id="2496267"/>
    <lineage>
        <taxon>Bacteria</taxon>
        <taxon>Bacillati</taxon>
        <taxon>Bacillota</taxon>
        <taxon>Bacilli</taxon>
        <taxon>Bacillales</taxon>
        <taxon>Paenibacillaceae</taxon>
        <taxon>Paenibacillus</taxon>
    </lineage>
</organism>
<feature type="region of interest" description="Disordered" evidence="1">
    <location>
        <begin position="65"/>
        <end position="166"/>
    </location>
</feature>
<dbReference type="AlphaFoldDB" id="A0A433XI36"/>
<evidence type="ECO:0000313" key="4">
    <source>
        <dbReference type="Proteomes" id="UP000272464"/>
    </source>
</evidence>
<keyword evidence="2" id="KW-0812">Transmembrane</keyword>
<feature type="compositionally biased region" description="Polar residues" evidence="1">
    <location>
        <begin position="117"/>
        <end position="130"/>
    </location>
</feature>